<dbReference type="EMBL" id="CP019875">
    <property type="protein sequence ID" value="AQU89054.1"/>
    <property type="molecule type" value="Genomic_DNA"/>
</dbReference>
<gene>
    <name evidence="1" type="ORF">B0W47_11375</name>
    <name evidence="2" type="ORF">CDI09_10880</name>
</gene>
<reference evidence="1" key="2">
    <citation type="submission" date="2017-02" db="EMBL/GenBank/DDBJ databases">
        <authorList>
            <person name="Zhang H."/>
        </authorList>
    </citation>
    <scope>NUCLEOTIDE SEQUENCE</scope>
    <source>
        <strain evidence="1">RZS01</strain>
    </source>
</reference>
<reference evidence="3" key="1">
    <citation type="submission" date="2017-02" db="EMBL/GenBank/DDBJ databases">
        <title>zhang.</title>
        <authorList>
            <person name="Zhang H."/>
        </authorList>
    </citation>
    <scope>NUCLEOTIDE SEQUENCE [LARGE SCALE GENOMIC DNA]</scope>
    <source>
        <strain evidence="3">RZS01</strain>
    </source>
</reference>
<evidence type="ECO:0000313" key="2">
    <source>
        <dbReference type="EMBL" id="PYD65936.1"/>
    </source>
</evidence>
<name>A0A9N7H2B8_9PROT</name>
<dbReference type="AlphaFoldDB" id="A0A9N7H2B8"/>
<sequence length="195" mass="21310">MALLPAPSHAAPAYPAPIMGPQTTAHAWGIETRFAQSTPCRVEMTINQSIFMAHMPEMIQAGLFNTQVTPALQKQIPHYLMNTLQIDVTPGFVHALFTQRGAPASCHFDWFYTAPDSSRHPMVAFDMTRAADARIDWAHLRFGDMAAATRNTVVDPRFDALVNQETVDVTIALGQNQNAAESDLPPPSNVGKAAQ</sequence>
<dbReference type="KEGG" id="kna:B0W47_11375"/>
<dbReference type="Proteomes" id="UP000189683">
    <property type="component" value="Chromosome"/>
</dbReference>
<evidence type="ECO:0000313" key="3">
    <source>
        <dbReference type="Proteomes" id="UP000189683"/>
    </source>
</evidence>
<accession>A0A9N7H2B8</accession>
<reference evidence="2 4" key="3">
    <citation type="submission" date="2017-06" db="EMBL/GenBank/DDBJ databases">
        <title>A draft genome sequence of Komagataeibacter nataicola LMG 1536.</title>
        <authorList>
            <person name="Skraban J."/>
            <person name="Cleenwerck I."/>
            <person name="Vandamme P."/>
            <person name="Trcek J."/>
        </authorList>
    </citation>
    <scope>NUCLEOTIDE SEQUENCE [LARGE SCALE GENOMIC DNA]</scope>
    <source>
        <strain evidence="2 4">LMG 1536</strain>
    </source>
</reference>
<proteinExistence type="predicted"/>
<evidence type="ECO:0000313" key="4">
    <source>
        <dbReference type="Proteomes" id="UP000247512"/>
    </source>
</evidence>
<organism evidence="1 3">
    <name type="scientific">Komagataeibacter nataicola</name>
    <dbReference type="NCBI Taxonomy" id="265960"/>
    <lineage>
        <taxon>Bacteria</taxon>
        <taxon>Pseudomonadati</taxon>
        <taxon>Pseudomonadota</taxon>
        <taxon>Alphaproteobacteria</taxon>
        <taxon>Acetobacterales</taxon>
        <taxon>Acetobacteraceae</taxon>
        <taxon>Komagataeibacter</taxon>
    </lineage>
</organism>
<dbReference type="OrthoDB" id="7281570at2"/>
<keyword evidence="4" id="KW-1185">Reference proteome</keyword>
<protein>
    <submittedName>
        <fullName evidence="1">Uncharacterized protein</fullName>
    </submittedName>
</protein>
<evidence type="ECO:0000313" key="1">
    <source>
        <dbReference type="EMBL" id="AQU89054.1"/>
    </source>
</evidence>
<dbReference type="Proteomes" id="UP000247512">
    <property type="component" value="Unassembled WGS sequence"/>
</dbReference>
<dbReference type="EMBL" id="NIRT01000019">
    <property type="protein sequence ID" value="PYD65936.1"/>
    <property type="molecule type" value="Genomic_DNA"/>
</dbReference>